<dbReference type="RefSeq" id="WP_160364401.1">
    <property type="nucleotide sequence ID" value="NZ_JACEIB010000027.1"/>
</dbReference>
<sequence length="222" mass="24360">MKTAALIFGMAAVATALPVPAQAPASNTETLGRQLADLLDPADKIVADSGRIFREIMEETAPQEPKFASIARKRPKEFESVLDAGQSAEAAILRREYPAGQRRIAAMFDRKLSIADLNALLAHFRSPLGRKLIAQGYSSIDREGMENPARFGLDRFFTRKERQQMAAFAKTSAARDFEAANLERHKIRIGWAQSLKSEIERDGNAGMDAALAQYNAHSGSAR</sequence>
<evidence type="ECO:0000259" key="2">
    <source>
        <dbReference type="Pfam" id="PF09832"/>
    </source>
</evidence>
<gene>
    <name evidence="3" type="ORF">HZF05_21000</name>
</gene>
<protein>
    <submittedName>
        <fullName evidence="3">DUF2059 domain-containing protein</fullName>
    </submittedName>
</protein>
<organism evidence="3 4">
    <name type="scientific">Sphingomonas chungangi</name>
    <dbReference type="NCBI Taxonomy" id="2683589"/>
    <lineage>
        <taxon>Bacteria</taxon>
        <taxon>Pseudomonadati</taxon>
        <taxon>Pseudomonadota</taxon>
        <taxon>Alphaproteobacteria</taxon>
        <taxon>Sphingomonadales</taxon>
        <taxon>Sphingomonadaceae</taxon>
        <taxon>Sphingomonas</taxon>
    </lineage>
</organism>
<name>A0A838LCU8_9SPHN</name>
<evidence type="ECO:0000313" key="4">
    <source>
        <dbReference type="Proteomes" id="UP000570166"/>
    </source>
</evidence>
<evidence type="ECO:0000313" key="3">
    <source>
        <dbReference type="EMBL" id="MBA2936565.1"/>
    </source>
</evidence>
<dbReference type="EMBL" id="JACEIB010000027">
    <property type="protein sequence ID" value="MBA2936565.1"/>
    <property type="molecule type" value="Genomic_DNA"/>
</dbReference>
<accession>A0A838LCU8</accession>
<keyword evidence="1" id="KW-0732">Signal</keyword>
<comment type="caution">
    <text evidence="3">The sequence shown here is derived from an EMBL/GenBank/DDBJ whole genome shotgun (WGS) entry which is preliminary data.</text>
</comment>
<keyword evidence="4" id="KW-1185">Reference proteome</keyword>
<reference evidence="3 4" key="1">
    <citation type="submission" date="2020-07" db="EMBL/GenBank/DDBJ databases">
        <authorList>
            <person name="Sun Q."/>
        </authorList>
    </citation>
    <scope>NUCLEOTIDE SEQUENCE [LARGE SCALE GENOMIC DNA]</scope>
    <source>
        <strain evidence="3 4">CGMCC 1.13654</strain>
    </source>
</reference>
<dbReference type="AlphaFoldDB" id="A0A838LCU8"/>
<feature type="chain" id="PRO_5033011623" evidence="1">
    <location>
        <begin position="22"/>
        <end position="222"/>
    </location>
</feature>
<proteinExistence type="predicted"/>
<feature type="domain" description="DUF2059" evidence="2">
    <location>
        <begin position="102"/>
        <end position="137"/>
    </location>
</feature>
<evidence type="ECO:0000256" key="1">
    <source>
        <dbReference type="SAM" id="SignalP"/>
    </source>
</evidence>
<dbReference type="InterPro" id="IPR018637">
    <property type="entry name" value="DUF2059"/>
</dbReference>
<dbReference type="Pfam" id="PF09832">
    <property type="entry name" value="DUF2059"/>
    <property type="match status" value="1"/>
</dbReference>
<dbReference type="Proteomes" id="UP000570166">
    <property type="component" value="Unassembled WGS sequence"/>
</dbReference>
<feature type="signal peptide" evidence="1">
    <location>
        <begin position="1"/>
        <end position="21"/>
    </location>
</feature>